<name>A0A1Y2SFA7_9GAMM</name>
<sequence>MAVINYKDSFYLRSHQFEIVTFLRGLINNWVYCRAAQPLGSIPCDCNSLRANSLNQFPRLMPSFLANSDNCFLNSGCIRIWKAGALPSPLGLLSLLVVDMCVPIGIASYLLGTHLITTEPNTTAVIIPKLTCYLIINKLRNRIISSCSTGIFPIEKNKYGCSTNRTTPHSDRNTCRASDHNIIGANAMADTQSNQTRLKFTFLIISGTQRLTDMFSLIFVSSQGARHE</sequence>
<evidence type="ECO:0000313" key="2">
    <source>
        <dbReference type="Proteomes" id="UP000194350"/>
    </source>
</evidence>
<reference evidence="1 2" key="1">
    <citation type="submission" date="2016-10" db="EMBL/GenBank/DDBJ databases">
        <title>Systematic genetic and metabolomic analysis of Xenorhabdus and Photorhabdus spp., highlights the requirements for a dual symbiotic and pathogenic life style.</title>
        <authorList>
            <person name="Tobias N.J."/>
            <person name="Wolff H."/>
            <person name="Djahanschiri B."/>
            <person name="Pidot S.J."/>
            <person name="Stinear T.P."/>
            <person name="Ebersberger I."/>
            <person name="Bode H.B."/>
        </authorList>
    </citation>
    <scope>NUCLEOTIDE SEQUENCE [LARGE SCALE GENOMIC DNA]</scope>
    <source>
        <strain evidence="1 2">DSM 22392</strain>
    </source>
</reference>
<evidence type="ECO:0000313" key="1">
    <source>
        <dbReference type="EMBL" id="OTA17464.1"/>
    </source>
</evidence>
<gene>
    <name evidence="1" type="ORF">Xvie_00848</name>
</gene>
<proteinExistence type="predicted"/>
<dbReference type="Proteomes" id="UP000194350">
    <property type="component" value="Unassembled WGS sequence"/>
</dbReference>
<keyword evidence="2" id="KW-1185">Reference proteome</keyword>
<dbReference type="EMBL" id="MUBJ01000003">
    <property type="protein sequence ID" value="OTA17464.1"/>
    <property type="molecule type" value="Genomic_DNA"/>
</dbReference>
<dbReference type="STRING" id="351656.Xvie_00848"/>
<comment type="caution">
    <text evidence="1">The sequence shown here is derived from an EMBL/GenBank/DDBJ whole genome shotgun (WGS) entry which is preliminary data.</text>
</comment>
<accession>A0A1Y2SFA7</accession>
<dbReference type="AlphaFoldDB" id="A0A1Y2SFA7"/>
<protein>
    <submittedName>
        <fullName evidence="1">Uncharacterized protein</fullName>
    </submittedName>
</protein>
<organism evidence="1 2">
    <name type="scientific">Xenorhabdus vietnamensis</name>
    <dbReference type="NCBI Taxonomy" id="351656"/>
    <lineage>
        <taxon>Bacteria</taxon>
        <taxon>Pseudomonadati</taxon>
        <taxon>Pseudomonadota</taxon>
        <taxon>Gammaproteobacteria</taxon>
        <taxon>Enterobacterales</taxon>
        <taxon>Morganellaceae</taxon>
        <taxon>Xenorhabdus</taxon>
    </lineage>
</organism>